<name>A0A0C2JPE9_9ACTN</name>
<feature type="transmembrane region" description="Helical" evidence="1">
    <location>
        <begin position="264"/>
        <end position="287"/>
    </location>
</feature>
<comment type="caution">
    <text evidence="2">The sequence shown here is derived from an EMBL/GenBank/DDBJ whole genome shotgun (WGS) entry which is preliminary data.</text>
</comment>
<proteinExistence type="predicted"/>
<dbReference type="PANTHER" id="PTHR30487:SF0">
    <property type="entry name" value="PREPILIN LEADER PEPTIDASE_N-METHYLTRANSFERASE-RELATED"/>
    <property type="match status" value="1"/>
</dbReference>
<dbReference type="GO" id="GO:0005886">
    <property type="term" value="C:plasma membrane"/>
    <property type="evidence" value="ECO:0007669"/>
    <property type="project" value="TreeGrafter"/>
</dbReference>
<dbReference type="Proteomes" id="UP000031675">
    <property type="component" value="Unassembled WGS sequence"/>
</dbReference>
<keyword evidence="3" id="KW-1185">Reference proteome</keyword>
<evidence type="ECO:0000313" key="3">
    <source>
        <dbReference type="Proteomes" id="UP000031675"/>
    </source>
</evidence>
<gene>
    <name evidence="2" type="ORF">LP52_11995</name>
</gene>
<sequence length="288" mass="28357">MPGIADAALVLVLGAAGAAAGACAGRLVPLFARHDPASDEDTPPPPPACPHCGAAVPFLPWLPAVRVRGFARSGHCPSCAQAVPTSAAVAAATALLFAACGAAVGVAGAEHNPLWLAALLFFAAVGVPLAAVDIRVQRLPNAIVGPAYLVAVPLVLGAAVLERAARVPAAPGAPALAGADLLAAAEPLGGMAGLAALYWLLWFVYPAGMGWGDVKIAGLVGLHLGWAGPGAVVAGTLAAFVASAVYGLALVALRRATRRTRIPFGPFMIGGALAALLVGDLAVATAAV</sequence>
<dbReference type="PANTHER" id="PTHR30487">
    <property type="entry name" value="TYPE 4 PREPILIN-LIKE PROTEINS LEADER PEPTIDE-PROCESSING ENZYME"/>
    <property type="match status" value="1"/>
</dbReference>
<organism evidence="2 3">
    <name type="scientific">Streptomonospora alba</name>
    <dbReference type="NCBI Taxonomy" id="183763"/>
    <lineage>
        <taxon>Bacteria</taxon>
        <taxon>Bacillati</taxon>
        <taxon>Actinomycetota</taxon>
        <taxon>Actinomycetes</taxon>
        <taxon>Streptosporangiales</taxon>
        <taxon>Nocardiopsidaceae</taxon>
        <taxon>Streptomonospora</taxon>
    </lineage>
</organism>
<keyword evidence="1" id="KW-0812">Transmembrane</keyword>
<feature type="transmembrane region" description="Helical" evidence="1">
    <location>
        <begin position="114"/>
        <end position="131"/>
    </location>
</feature>
<dbReference type="InterPro" id="IPR050882">
    <property type="entry name" value="Prepilin_peptidase/N-MTase"/>
</dbReference>
<dbReference type="EMBL" id="JROO01000021">
    <property type="protein sequence ID" value="KIH98667.1"/>
    <property type="molecule type" value="Genomic_DNA"/>
</dbReference>
<feature type="transmembrane region" description="Helical" evidence="1">
    <location>
        <begin position="143"/>
        <end position="161"/>
    </location>
</feature>
<dbReference type="GO" id="GO:0004190">
    <property type="term" value="F:aspartic-type endopeptidase activity"/>
    <property type="evidence" value="ECO:0007669"/>
    <property type="project" value="TreeGrafter"/>
</dbReference>
<feature type="transmembrane region" description="Helical" evidence="1">
    <location>
        <begin position="87"/>
        <end position="107"/>
    </location>
</feature>
<feature type="transmembrane region" description="Helical" evidence="1">
    <location>
        <begin position="225"/>
        <end position="252"/>
    </location>
</feature>
<dbReference type="RefSeq" id="WP_040273304.1">
    <property type="nucleotide sequence ID" value="NZ_JROO01000021.1"/>
</dbReference>
<dbReference type="GO" id="GO:0006465">
    <property type="term" value="P:signal peptide processing"/>
    <property type="evidence" value="ECO:0007669"/>
    <property type="project" value="TreeGrafter"/>
</dbReference>
<dbReference type="AlphaFoldDB" id="A0A0C2JPE9"/>
<evidence type="ECO:0000256" key="1">
    <source>
        <dbReference type="SAM" id="Phobius"/>
    </source>
</evidence>
<dbReference type="STRING" id="183763.LP52_11995"/>
<dbReference type="Gene3D" id="1.20.120.1220">
    <property type="match status" value="1"/>
</dbReference>
<keyword evidence="1" id="KW-1133">Transmembrane helix</keyword>
<evidence type="ECO:0000313" key="2">
    <source>
        <dbReference type="EMBL" id="KIH98667.1"/>
    </source>
</evidence>
<keyword evidence="1" id="KW-0472">Membrane</keyword>
<reference evidence="3" key="1">
    <citation type="journal article" date="2015" name="Chem. Biol.">
        <title>Structure, bioactivity, and resistance mechanism of streptomonomicin, an unusual lasso Peptide from an understudied halophilic actinomycete.</title>
        <authorList>
            <person name="Metelev M."/>
            <person name="Tietz J.I."/>
            <person name="Melby J.O."/>
            <person name="Blair P.M."/>
            <person name="Zhu L."/>
            <person name="Livnat I."/>
            <person name="Severinov K."/>
            <person name="Mitchell D.A."/>
        </authorList>
    </citation>
    <scope>NUCLEOTIDE SEQUENCE [LARGE SCALE GENOMIC DNA]</scope>
    <source>
        <strain evidence="3">YIM 90003</strain>
    </source>
</reference>
<protein>
    <submittedName>
        <fullName evidence="2">Uncharacterized protein</fullName>
    </submittedName>
</protein>
<accession>A0A0C2JPE9</accession>
<dbReference type="OrthoDB" id="2087435at2"/>
<feature type="transmembrane region" description="Helical" evidence="1">
    <location>
        <begin position="181"/>
        <end position="205"/>
    </location>
</feature>